<dbReference type="Gene3D" id="2.40.170.20">
    <property type="entry name" value="TonB-dependent receptor, beta-barrel domain"/>
    <property type="match status" value="1"/>
</dbReference>
<evidence type="ECO:0000313" key="9">
    <source>
        <dbReference type="Proteomes" id="UP000078486"/>
    </source>
</evidence>
<evidence type="ECO:0000259" key="7">
    <source>
        <dbReference type="Pfam" id="PF07715"/>
    </source>
</evidence>
<accession>A0A178ILJ5</accession>
<dbReference type="GO" id="GO:0030246">
    <property type="term" value="F:carbohydrate binding"/>
    <property type="evidence" value="ECO:0007669"/>
    <property type="project" value="InterPro"/>
</dbReference>
<dbReference type="STRING" id="1184151.AW736_06135"/>
<evidence type="ECO:0000259" key="6">
    <source>
        <dbReference type="Pfam" id="PF00593"/>
    </source>
</evidence>
<comment type="caution">
    <text evidence="8">The sequence shown here is derived from an EMBL/GenBank/DDBJ whole genome shotgun (WGS) entry which is preliminary data.</text>
</comment>
<dbReference type="Pfam" id="PF07715">
    <property type="entry name" value="Plug"/>
    <property type="match status" value="1"/>
</dbReference>
<keyword evidence="2 4" id="KW-0472">Membrane</keyword>
<evidence type="ECO:0000256" key="5">
    <source>
        <dbReference type="SAM" id="SignalP"/>
    </source>
</evidence>
<dbReference type="Proteomes" id="UP000078486">
    <property type="component" value="Unassembled WGS sequence"/>
</dbReference>
<comment type="subcellular location">
    <subcellularLocation>
        <location evidence="1 4">Cell outer membrane</location>
    </subcellularLocation>
</comment>
<gene>
    <name evidence="8" type="ORF">AW736_06135</name>
</gene>
<dbReference type="Gene3D" id="2.170.130.10">
    <property type="entry name" value="TonB-dependent receptor, plug domain"/>
    <property type="match status" value="1"/>
</dbReference>
<evidence type="ECO:0000256" key="1">
    <source>
        <dbReference type="ARBA" id="ARBA00004442"/>
    </source>
</evidence>
<dbReference type="InterPro" id="IPR000531">
    <property type="entry name" value="Beta-barrel_TonB"/>
</dbReference>
<reference evidence="8 9" key="1">
    <citation type="submission" date="2016-01" db="EMBL/GenBank/DDBJ databases">
        <title>High potential of lignocellulose degradation of a new Verrucomicrobia species.</title>
        <authorList>
            <person name="Wang Y."/>
            <person name="Shi Y."/>
            <person name="Qiu Z."/>
            <person name="Liu S."/>
            <person name="Yang H."/>
        </authorList>
    </citation>
    <scope>NUCLEOTIDE SEQUENCE [LARGE SCALE GENOMIC DNA]</scope>
    <source>
        <strain evidence="8 9">TSB47</strain>
    </source>
</reference>
<dbReference type="RefSeq" id="WP_068769320.1">
    <property type="nucleotide sequence ID" value="NZ_CP109796.1"/>
</dbReference>
<dbReference type="Pfam" id="PF13620">
    <property type="entry name" value="CarboxypepD_reg"/>
    <property type="match status" value="1"/>
</dbReference>
<dbReference type="Pfam" id="PF00593">
    <property type="entry name" value="TonB_dep_Rec_b-barrel"/>
    <property type="match status" value="1"/>
</dbReference>
<keyword evidence="9" id="KW-1185">Reference proteome</keyword>
<evidence type="ECO:0000313" key="8">
    <source>
        <dbReference type="EMBL" id="OAM90763.1"/>
    </source>
</evidence>
<keyword evidence="5" id="KW-0732">Signal</keyword>
<keyword evidence="4" id="KW-0798">TonB box</keyword>
<dbReference type="SUPFAM" id="SSF56935">
    <property type="entry name" value="Porins"/>
    <property type="match status" value="1"/>
</dbReference>
<dbReference type="Gene3D" id="2.60.40.1120">
    <property type="entry name" value="Carboxypeptidase-like, regulatory domain"/>
    <property type="match status" value="1"/>
</dbReference>
<dbReference type="OrthoDB" id="175029at2"/>
<sequence length="1005" mass="111996">MKLAKLPILLLTALLALPSAHAQTVRTGSVTGRVYNPSTEEYVSNARIRVAQTGETAVSEMGGFYHISNLTPGEVTLELSYAGYSNVAATVAVAAGATTTKDFELPASRDDDVVQLERFTVSAEREGQAKAIMDQRASMNLTQVVSSDVFGNDPEGNIGEFLRNVPGVFINTELGEVTSVSFGGLSAEYVNVTVDGLALATADAETTNRATSFSAISLSSMDSLEVSRTISADVDANAPAGTVNMRSKSAFTRRGTNLMAQATLTMASGAGATFQKTYGPDDNGGVFKIRPGFIVEFSHAVRNKYGIIINVSDSDIYSEQHRLIYNVDYNPTPADPRPYVPTSMALLQSPRTNRRFATTIRGDWRVTPRLAVGLGLIYNYSRLWNLRRTVTFDTGYTRANPGSVLGGDDILSRFETTGASRVTANFRTISRMTQTVTLTPRFEYRIGDFSIEGLVSHSDSMSWLASMGRTGGIYNLNTLTTSNVRYRVERLSNRADATDFKFTQTSGPDIASGTVFSKPSLFPDDGRDSTQSFLTTQINASLLTRWLFPIQWKAGLKRRDEKRTFDQDYYTGRATWNGGANWGNFKSAYRFDMGGHNMQFETLSGGTLFMANLQAIGAYYREHPEEFVTYAPDSTTYASDYYNAKVRDHRDFSECIDAAYLMATGMLLDKRLHVRAGLRHEKTMTDVLEPDPRTEAELAAAGHPFDPTTGRATYLDGINYQFFSRPWRHRKNAYDNFFPSASLKYDITTNLDIKLGMSTTIRRPTYSDLTGVTTVNHAEGVVSLPNIYLQVENGRSYGAQLNYYFKGVGNLSVGAYQNDLKNKIEQSSVWGDELPGELADMAEQYPGYEFNIRRNRPGETRMRSLEVGWRQHLGFIAPALKRLVLRANYTRAYANYISTRVVPHAVNAGLTFTYRKFNIYTNYNWTDEFPISDTGITYSRHRTQVDLGGGYKFNRTYSLSFHIRNLFDEPYTYMRNFPQFPDAGSPLYQSVRGGTSFRVSIRGEW</sequence>
<dbReference type="InterPro" id="IPR037066">
    <property type="entry name" value="Plug_dom_sf"/>
</dbReference>
<comment type="similarity">
    <text evidence="4">Belongs to the TonB-dependent receptor family.</text>
</comment>
<evidence type="ECO:0000256" key="4">
    <source>
        <dbReference type="RuleBase" id="RU003357"/>
    </source>
</evidence>
<feature type="domain" description="TonB-dependent receptor-like beta-barrel" evidence="6">
    <location>
        <begin position="491"/>
        <end position="966"/>
    </location>
</feature>
<name>A0A178ILJ5_9BACT</name>
<dbReference type="PANTHER" id="PTHR40980">
    <property type="entry name" value="PLUG DOMAIN-CONTAINING PROTEIN"/>
    <property type="match status" value="1"/>
</dbReference>
<feature type="signal peptide" evidence="5">
    <location>
        <begin position="1"/>
        <end position="22"/>
    </location>
</feature>
<dbReference type="AlphaFoldDB" id="A0A178ILJ5"/>
<dbReference type="InterPro" id="IPR036942">
    <property type="entry name" value="Beta-barrel_TonB_sf"/>
</dbReference>
<evidence type="ECO:0008006" key="10">
    <source>
        <dbReference type="Google" id="ProtNLM"/>
    </source>
</evidence>
<dbReference type="SUPFAM" id="SSF49452">
    <property type="entry name" value="Starch-binding domain-like"/>
    <property type="match status" value="1"/>
</dbReference>
<evidence type="ECO:0000256" key="2">
    <source>
        <dbReference type="ARBA" id="ARBA00023136"/>
    </source>
</evidence>
<proteinExistence type="inferred from homology"/>
<protein>
    <recommendedName>
        <fullName evidence="10">TonB-dependent receptor</fullName>
    </recommendedName>
</protein>
<dbReference type="InterPro" id="IPR013784">
    <property type="entry name" value="Carb-bd-like_fold"/>
</dbReference>
<dbReference type="InterPro" id="IPR012910">
    <property type="entry name" value="Plug_dom"/>
</dbReference>
<feature type="domain" description="TonB-dependent receptor plug" evidence="7">
    <location>
        <begin position="138"/>
        <end position="242"/>
    </location>
</feature>
<organism evidence="8 9">
    <name type="scientific">Termitidicoccus mucosus</name>
    <dbReference type="NCBI Taxonomy" id="1184151"/>
    <lineage>
        <taxon>Bacteria</taxon>
        <taxon>Pseudomonadati</taxon>
        <taxon>Verrucomicrobiota</taxon>
        <taxon>Opitutia</taxon>
        <taxon>Opitutales</taxon>
        <taxon>Opitutaceae</taxon>
        <taxon>Termitidicoccus</taxon>
    </lineage>
</organism>
<dbReference type="EMBL" id="LRRQ01000048">
    <property type="protein sequence ID" value="OAM90763.1"/>
    <property type="molecule type" value="Genomic_DNA"/>
</dbReference>
<evidence type="ECO:0000256" key="3">
    <source>
        <dbReference type="ARBA" id="ARBA00023237"/>
    </source>
</evidence>
<feature type="chain" id="PRO_5008089144" description="TonB-dependent receptor" evidence="5">
    <location>
        <begin position="23"/>
        <end position="1005"/>
    </location>
</feature>
<keyword evidence="3" id="KW-0998">Cell outer membrane</keyword>
<dbReference type="GO" id="GO:0009279">
    <property type="term" value="C:cell outer membrane"/>
    <property type="evidence" value="ECO:0007669"/>
    <property type="project" value="UniProtKB-SubCell"/>
</dbReference>
<dbReference type="PANTHER" id="PTHR40980:SF4">
    <property type="entry name" value="TONB-DEPENDENT RECEPTOR-LIKE BETA-BARREL DOMAIN-CONTAINING PROTEIN"/>
    <property type="match status" value="1"/>
</dbReference>